<name>A0ABN8ZWR9_RANTA</name>
<protein>
    <submittedName>
        <fullName evidence="2">Uncharacterized protein</fullName>
    </submittedName>
</protein>
<reference evidence="2" key="1">
    <citation type="submission" date="2023-04" db="EMBL/GenBank/DDBJ databases">
        <authorList>
            <consortium name="ELIXIR-Norway"/>
        </authorList>
    </citation>
    <scope>NUCLEOTIDE SEQUENCE [LARGE SCALE GENOMIC DNA]</scope>
</reference>
<feature type="compositionally biased region" description="Low complexity" evidence="1">
    <location>
        <begin position="25"/>
        <end position="38"/>
    </location>
</feature>
<feature type="compositionally biased region" description="Low complexity" evidence="1">
    <location>
        <begin position="85"/>
        <end position="106"/>
    </location>
</feature>
<evidence type="ECO:0000313" key="2">
    <source>
        <dbReference type="EMBL" id="CAI9178403.1"/>
    </source>
</evidence>
<feature type="non-terminal residue" evidence="2">
    <location>
        <position position="1"/>
    </location>
</feature>
<gene>
    <name evidence="2" type="ORF">MRATA1EN1_LOCUS27365</name>
</gene>
<feature type="compositionally biased region" description="Low complexity" evidence="1">
    <location>
        <begin position="203"/>
        <end position="217"/>
    </location>
</feature>
<sequence>MTPGEPGGGGGLVRLPCAEKPGTPPCAGLPRGPRLLGPCPSPAPGPGHPALQPGSAQVKGETQADGHSCPAAAGPAVGRRFTCCPVPVGPTGRTGRGTSPVLRPPTGVGGAGAAPCCPQGSPETTRPPVRDAGQDGASSAVRGFSVAPPSRPPPPTPSEHCAEPHLRPPSPRSASRPKAKSGLSRTQWRPGMPARSSLRRRTTSSSGCSWHPSSWPPARSSKVPKPRQRRRMPWAASWARGRVLSPTGTACSTMGPRRPWRRQGPGLGCCPLARCFTDLRRTETTSTTPGSP</sequence>
<keyword evidence="3" id="KW-1185">Reference proteome</keyword>
<organism evidence="2 3">
    <name type="scientific">Rangifer tarandus platyrhynchus</name>
    <name type="common">Svalbard reindeer</name>
    <dbReference type="NCBI Taxonomy" id="3082113"/>
    <lineage>
        <taxon>Eukaryota</taxon>
        <taxon>Metazoa</taxon>
        <taxon>Chordata</taxon>
        <taxon>Craniata</taxon>
        <taxon>Vertebrata</taxon>
        <taxon>Euteleostomi</taxon>
        <taxon>Mammalia</taxon>
        <taxon>Eutheria</taxon>
        <taxon>Laurasiatheria</taxon>
        <taxon>Artiodactyla</taxon>
        <taxon>Ruminantia</taxon>
        <taxon>Pecora</taxon>
        <taxon>Cervidae</taxon>
        <taxon>Odocoileinae</taxon>
        <taxon>Rangifer</taxon>
    </lineage>
</organism>
<feature type="compositionally biased region" description="Basic residues" evidence="1">
    <location>
        <begin position="222"/>
        <end position="232"/>
    </location>
</feature>
<proteinExistence type="predicted"/>
<feature type="compositionally biased region" description="Gly residues" evidence="1">
    <location>
        <begin position="1"/>
        <end position="12"/>
    </location>
</feature>
<accession>A0ABN8ZWR9</accession>
<feature type="region of interest" description="Disordered" evidence="1">
    <location>
        <begin position="245"/>
        <end position="264"/>
    </location>
</feature>
<evidence type="ECO:0000256" key="1">
    <source>
        <dbReference type="SAM" id="MobiDB-lite"/>
    </source>
</evidence>
<feature type="compositionally biased region" description="Low complexity" evidence="1">
    <location>
        <begin position="113"/>
        <end position="122"/>
    </location>
</feature>
<dbReference type="Proteomes" id="UP001176941">
    <property type="component" value="Chromosome 7"/>
</dbReference>
<dbReference type="EMBL" id="OX459943">
    <property type="protein sequence ID" value="CAI9178403.1"/>
    <property type="molecule type" value="Genomic_DNA"/>
</dbReference>
<feature type="non-terminal residue" evidence="2">
    <location>
        <position position="292"/>
    </location>
</feature>
<feature type="region of interest" description="Disordered" evidence="1">
    <location>
        <begin position="1"/>
        <end position="240"/>
    </location>
</feature>
<evidence type="ECO:0000313" key="3">
    <source>
        <dbReference type="Proteomes" id="UP001176941"/>
    </source>
</evidence>